<name>A0ACC1D8C1_9NEOP</name>
<gene>
    <name evidence="1" type="ORF">K1T71_004253</name>
</gene>
<keyword evidence="2" id="KW-1185">Reference proteome</keyword>
<reference evidence="1 2" key="1">
    <citation type="journal article" date="2021" name="Front. Genet.">
        <title>Chromosome-Level Genome Assembly Reveals Significant Gene Expansion in the Toll and IMD Signaling Pathways of Dendrolimus kikuchii.</title>
        <authorList>
            <person name="Zhou J."/>
            <person name="Wu P."/>
            <person name="Xiong Z."/>
            <person name="Liu N."/>
            <person name="Zhao N."/>
            <person name="Ji M."/>
            <person name="Qiu Y."/>
            <person name="Yang B."/>
        </authorList>
    </citation>
    <scope>NUCLEOTIDE SEQUENCE [LARGE SCALE GENOMIC DNA]</scope>
    <source>
        <strain evidence="1">Ann1</strain>
    </source>
</reference>
<evidence type="ECO:0000313" key="1">
    <source>
        <dbReference type="EMBL" id="KAJ0179662.1"/>
    </source>
</evidence>
<sequence length="374" mass="41519">MKGVERSWLGGSPDAWCVLRGGSRAPSAVQAGRRAGEHSSHGVEQSRSDRRHGDSRGVTALGAVRCCDGAMRPRARAALYVTVLVLMCARLTASRRLFCERADVAWRAYRAPAAFEARVQSLAKDAATVQVKRVLRRQDNWPREEAVLRLRLPVDDLECSGRFEVPLKNRRNYIVFAERRGHSAVALGPPLKRTPKLIKRIRAVYKPGYSSPARVEPMQSVQATRGGRVRLECKASARPPPRITWYKDGRPVADIALRRFRVQSYRRRSVLVIRHARNEDSATYECRAQGAIGPAAVAKTNVTVLPPHTTTPDTSTMGSPCPMPDPSSYCLNGGTCLFFELVQEQACKCPEGFNGQRCENKDVSNRSSKGEPLW</sequence>
<protein>
    <submittedName>
        <fullName evidence="1">Uncharacterized protein</fullName>
    </submittedName>
</protein>
<evidence type="ECO:0000313" key="2">
    <source>
        <dbReference type="Proteomes" id="UP000824533"/>
    </source>
</evidence>
<comment type="caution">
    <text evidence="1">The sequence shown here is derived from an EMBL/GenBank/DDBJ whole genome shotgun (WGS) entry which is preliminary data.</text>
</comment>
<organism evidence="1 2">
    <name type="scientific">Dendrolimus kikuchii</name>
    <dbReference type="NCBI Taxonomy" id="765133"/>
    <lineage>
        <taxon>Eukaryota</taxon>
        <taxon>Metazoa</taxon>
        <taxon>Ecdysozoa</taxon>
        <taxon>Arthropoda</taxon>
        <taxon>Hexapoda</taxon>
        <taxon>Insecta</taxon>
        <taxon>Pterygota</taxon>
        <taxon>Neoptera</taxon>
        <taxon>Endopterygota</taxon>
        <taxon>Lepidoptera</taxon>
        <taxon>Glossata</taxon>
        <taxon>Ditrysia</taxon>
        <taxon>Bombycoidea</taxon>
        <taxon>Lasiocampidae</taxon>
        <taxon>Dendrolimus</taxon>
    </lineage>
</organism>
<accession>A0ACC1D8C1</accession>
<proteinExistence type="predicted"/>
<dbReference type="Proteomes" id="UP000824533">
    <property type="component" value="Linkage Group LG07"/>
</dbReference>
<dbReference type="EMBL" id="CM034393">
    <property type="protein sequence ID" value="KAJ0179662.1"/>
    <property type="molecule type" value="Genomic_DNA"/>
</dbReference>